<organism evidence="3 4">
    <name type="scientific">Actinacidiphila paucisporea</name>
    <dbReference type="NCBI Taxonomy" id="310782"/>
    <lineage>
        <taxon>Bacteria</taxon>
        <taxon>Bacillati</taxon>
        <taxon>Actinomycetota</taxon>
        <taxon>Actinomycetes</taxon>
        <taxon>Kitasatosporales</taxon>
        <taxon>Streptomycetaceae</taxon>
        <taxon>Actinacidiphila</taxon>
    </lineage>
</organism>
<name>A0A1M7QPY0_9ACTN</name>
<feature type="region of interest" description="Disordered" evidence="1">
    <location>
        <begin position="281"/>
        <end position="300"/>
    </location>
</feature>
<dbReference type="AlphaFoldDB" id="A0A1M7QPY0"/>
<evidence type="ECO:0000256" key="2">
    <source>
        <dbReference type="SAM" id="Phobius"/>
    </source>
</evidence>
<keyword evidence="2" id="KW-0812">Transmembrane</keyword>
<keyword evidence="2" id="KW-1133">Transmembrane helix</keyword>
<dbReference type="RefSeq" id="WP_235002713.1">
    <property type="nucleotide sequence ID" value="NZ_FRBI01000039.1"/>
</dbReference>
<dbReference type="Proteomes" id="UP000184111">
    <property type="component" value="Unassembled WGS sequence"/>
</dbReference>
<dbReference type="EMBL" id="FRBI01000039">
    <property type="protein sequence ID" value="SHN33499.1"/>
    <property type="molecule type" value="Genomic_DNA"/>
</dbReference>
<accession>A0A1M7QPY0</accession>
<keyword evidence="2" id="KW-0472">Membrane</keyword>
<keyword evidence="4" id="KW-1185">Reference proteome</keyword>
<evidence type="ECO:0000313" key="3">
    <source>
        <dbReference type="EMBL" id="SHN33499.1"/>
    </source>
</evidence>
<evidence type="ECO:0008006" key="5">
    <source>
        <dbReference type="Google" id="ProtNLM"/>
    </source>
</evidence>
<sequence>MAEAEAALIEHYPRLVRLAYLALPATIGRHERVIVAHRLAQKSLRVALGSPGREGPYAMLRREVLRQALAQGRQTGRWHGLLAGAGGPHVVGLRLHPQAGGSAELALDRALATLPGAARAAYALLGVEGLDERATRDVLTEAGATDPRGAVRTALAIENDHRLLAAGEFDPCTVHVRPTDLLRRRQRARTAIAVAAAVAVGAVLLIVSAGGGPPGPHGSAGPPGAPPAAAQALDPAALVRALPQAWTTTARLDFTAWPARGNRAADSALLRRALAAWADPPPSLQVTASPGTPGTAPSQPPQLLYAGDVDAATVVVFYDGLRLVRYAEPRGGGSAAALDLAQVADADLTTAAAVVVDRVDGRARFLMAPWIADARTRDLLRPDLQAVPLHTAADGTTDPVRTPGACGTSWPVLQLRSSGRIVEQHSFLLTDLGDLSPVHLTFIPPPEPGTPPRAPREATGPQALASWAHGACRLGELRGQGVRSVNDWQFARTSLPEGAGSAAWTCDRADTWRGPGRATVQFVPPGAAPGAPGTLAGQQADGSACSRFGRDVIAGVMWRSPGGHWYLLAAASRDVVSVSATDGVTAGASGTSLAVPAPRGTRAKLSARTVTGVVLHPLGG</sequence>
<proteinExistence type="predicted"/>
<reference evidence="3 4" key="1">
    <citation type="submission" date="2016-11" db="EMBL/GenBank/DDBJ databases">
        <authorList>
            <person name="Jaros S."/>
            <person name="Januszkiewicz K."/>
            <person name="Wedrychowicz H."/>
        </authorList>
    </citation>
    <scope>NUCLEOTIDE SEQUENCE [LARGE SCALE GENOMIC DNA]</scope>
    <source>
        <strain evidence="3 4">CGMCC 4.2025</strain>
    </source>
</reference>
<gene>
    <name evidence="3" type="ORF">SAMN05216499_13934</name>
</gene>
<protein>
    <recommendedName>
        <fullName evidence="5">DNA-directed RNA polymerase specialized sigma24 family protein</fullName>
    </recommendedName>
</protein>
<feature type="compositionally biased region" description="Polar residues" evidence="1">
    <location>
        <begin position="284"/>
        <end position="297"/>
    </location>
</feature>
<evidence type="ECO:0000256" key="1">
    <source>
        <dbReference type="SAM" id="MobiDB-lite"/>
    </source>
</evidence>
<evidence type="ECO:0000313" key="4">
    <source>
        <dbReference type="Proteomes" id="UP000184111"/>
    </source>
</evidence>
<feature type="transmembrane region" description="Helical" evidence="2">
    <location>
        <begin position="191"/>
        <end position="211"/>
    </location>
</feature>